<dbReference type="GO" id="GO:0000027">
    <property type="term" value="P:ribosomal large subunit assembly"/>
    <property type="evidence" value="ECO:0007669"/>
    <property type="project" value="TreeGrafter"/>
</dbReference>
<protein>
    <recommendedName>
        <fullName evidence="6">Large ribosomal subunit protein uL18</fullName>
    </recommendedName>
</protein>
<keyword evidence="2 6" id="KW-0699">rRNA-binding</keyword>
<comment type="similarity">
    <text evidence="1 6">Belongs to the universal ribosomal protein uL18 family.</text>
</comment>
<name>D7E8R6_METEZ</name>
<dbReference type="NCBIfam" id="NF006342">
    <property type="entry name" value="PRK08569.1"/>
    <property type="match status" value="1"/>
</dbReference>
<organism evidence="7 8">
    <name type="scientific">Methanohalobium evestigatum (strain ATCC BAA-1072 / DSM 3721 / NBRC 107634 / OCM 161 / Z-7303)</name>
    <dbReference type="NCBI Taxonomy" id="644295"/>
    <lineage>
        <taxon>Archaea</taxon>
        <taxon>Methanobacteriati</taxon>
        <taxon>Methanobacteriota</taxon>
        <taxon>Stenosarchaea group</taxon>
        <taxon>Methanomicrobia</taxon>
        <taxon>Methanosarcinales</taxon>
        <taxon>Methanosarcinaceae</taxon>
        <taxon>Methanohalobium</taxon>
    </lineage>
</organism>
<evidence type="ECO:0000256" key="3">
    <source>
        <dbReference type="ARBA" id="ARBA00022884"/>
    </source>
</evidence>
<dbReference type="InterPro" id="IPR057267">
    <property type="entry name" value="Rbsml_uL18_arch"/>
</dbReference>
<evidence type="ECO:0000313" key="7">
    <source>
        <dbReference type="EMBL" id="ADI73737.1"/>
    </source>
</evidence>
<dbReference type="Proteomes" id="UP000000391">
    <property type="component" value="Chromosome"/>
</dbReference>
<dbReference type="SUPFAM" id="SSF53137">
    <property type="entry name" value="Translational machinery components"/>
    <property type="match status" value="1"/>
</dbReference>
<keyword evidence="5 6" id="KW-0687">Ribonucleoprotein</keyword>
<dbReference type="RefSeq" id="WP_013194305.1">
    <property type="nucleotide sequence ID" value="NC_014253.1"/>
</dbReference>
<gene>
    <name evidence="6" type="primary">rpl18</name>
    <name evidence="7" type="ordered locus">Metev_0839</name>
</gene>
<dbReference type="EMBL" id="CP002069">
    <property type="protein sequence ID" value="ADI73737.1"/>
    <property type="molecule type" value="Genomic_DNA"/>
</dbReference>
<dbReference type="GO" id="GO:0022625">
    <property type="term" value="C:cytosolic large ribosomal subunit"/>
    <property type="evidence" value="ECO:0007669"/>
    <property type="project" value="TreeGrafter"/>
</dbReference>
<dbReference type="STRING" id="644295.Metev_0839"/>
<dbReference type="PANTHER" id="PTHR23410">
    <property type="entry name" value="RIBOSOMAL PROTEIN L5-RELATED"/>
    <property type="match status" value="1"/>
</dbReference>
<dbReference type="HOGENOM" id="CLU_056222_2_0_2"/>
<dbReference type="Gene3D" id="3.30.420.100">
    <property type="match status" value="1"/>
</dbReference>
<dbReference type="GO" id="GO:0003735">
    <property type="term" value="F:structural constituent of ribosome"/>
    <property type="evidence" value="ECO:0007669"/>
    <property type="project" value="InterPro"/>
</dbReference>
<sequence length="173" mass="19349">MATGPRYNVPFRRRREGRTDYHQRLRLLLSDEDRVVVRKSLNNIQIQLITPESDGDDVLLSATSTELKKYGYEESTGNITAAYLTGLLFGLKALDEGYETGVLDIGLHSSSAGSRIYASLNGIVDAGMDVPHNPSIFPSEERIRGEHVAEYMDKSSLPEQFDATQEKIYSEFS</sequence>
<comment type="function">
    <text evidence="6">This is one of the proteins that bind and probably mediate the attachment of the 5S RNA into the large ribosomal subunit, where it forms part of the central protuberance.</text>
</comment>
<evidence type="ECO:0000256" key="2">
    <source>
        <dbReference type="ARBA" id="ARBA00022730"/>
    </source>
</evidence>
<dbReference type="OrthoDB" id="8644at2157"/>
<dbReference type="InterPro" id="IPR005485">
    <property type="entry name" value="Rbsml_uL18_euk_arch"/>
</dbReference>
<dbReference type="GO" id="GO:0006412">
    <property type="term" value="P:translation"/>
    <property type="evidence" value="ECO:0007669"/>
    <property type="project" value="UniProtKB-UniRule"/>
</dbReference>
<dbReference type="HAMAP" id="MF_01337_A">
    <property type="entry name" value="Ribosomal_uL18_A"/>
    <property type="match status" value="1"/>
</dbReference>
<proteinExistence type="inferred from homology"/>
<dbReference type="InterPro" id="IPR057268">
    <property type="entry name" value="Ribosomal_L18"/>
</dbReference>
<dbReference type="KEGG" id="mev:Metev_0839"/>
<evidence type="ECO:0000256" key="5">
    <source>
        <dbReference type="ARBA" id="ARBA00023274"/>
    </source>
</evidence>
<reference evidence="7 8" key="1">
    <citation type="submission" date="2010-06" db="EMBL/GenBank/DDBJ databases">
        <title>Complete sequence chromosome of Methanohalobium evestigatum Z-7303.</title>
        <authorList>
            <consortium name="US DOE Joint Genome Institute"/>
            <person name="Lucas S."/>
            <person name="Copeland A."/>
            <person name="Lapidus A."/>
            <person name="Cheng J.-F."/>
            <person name="Bruce D."/>
            <person name="Goodwin L."/>
            <person name="Pitluck S."/>
            <person name="Saunders E."/>
            <person name="Detter J.C."/>
            <person name="Han C."/>
            <person name="Tapia R."/>
            <person name="Land M."/>
            <person name="Hauser L."/>
            <person name="Kyrpides N."/>
            <person name="Mikhailova N."/>
            <person name="Sieprawska-Lupa M."/>
            <person name="Whitman W.B."/>
            <person name="Anderson I."/>
            <person name="Woyke T."/>
        </authorList>
    </citation>
    <scope>NUCLEOTIDE SEQUENCE [LARGE SCALE GENOMIC DNA]</scope>
    <source>
        <strain evidence="8">ATCC BAA-1072 / DSM 3721 / NBRC 107634 / OCM 161 / Z-7303</strain>
    </source>
</reference>
<keyword evidence="8" id="KW-1185">Reference proteome</keyword>
<dbReference type="AlphaFoldDB" id="D7E8R6"/>
<dbReference type="GO" id="GO:0008097">
    <property type="term" value="F:5S rRNA binding"/>
    <property type="evidence" value="ECO:0007669"/>
    <property type="project" value="InterPro"/>
</dbReference>
<dbReference type="Pfam" id="PF17144">
    <property type="entry name" value="Ribosomal_L5e"/>
    <property type="match status" value="2"/>
</dbReference>
<comment type="subunit">
    <text evidence="6">Part of the 50S ribosomal subunit. Contacts the 5S and 23S rRNAs.</text>
</comment>
<dbReference type="PANTHER" id="PTHR23410:SF12">
    <property type="entry name" value="LARGE RIBOSOMAL SUBUNIT PROTEIN UL18"/>
    <property type="match status" value="1"/>
</dbReference>
<dbReference type="GeneID" id="9346467"/>
<dbReference type="CDD" id="cd00432">
    <property type="entry name" value="Ribosomal_L18_L5e"/>
    <property type="match status" value="1"/>
</dbReference>
<keyword evidence="3 6" id="KW-0694">RNA-binding</keyword>
<evidence type="ECO:0000256" key="1">
    <source>
        <dbReference type="ARBA" id="ARBA00007116"/>
    </source>
</evidence>
<evidence type="ECO:0000313" key="8">
    <source>
        <dbReference type="Proteomes" id="UP000000391"/>
    </source>
</evidence>
<accession>D7E8R6</accession>
<keyword evidence="4 6" id="KW-0689">Ribosomal protein</keyword>
<evidence type="ECO:0000256" key="6">
    <source>
        <dbReference type="HAMAP-Rule" id="MF_01337"/>
    </source>
</evidence>
<evidence type="ECO:0000256" key="4">
    <source>
        <dbReference type="ARBA" id="ARBA00022980"/>
    </source>
</evidence>